<sequence>MEATRICLVRHGETTWNAEKRIQGQIDIGLNAAGLVQAQAAADWLAGQPVTALYSSDLLRARQTAERLAVSLNLLPRFRPAFRERRYGLFEGLTYDESRARYPADYHSFETRDPEFVIPFGGESLQQLYERVSAGLRQLAIEHFGQVIVVVTHGGVLDIVNRLVRGNPLSSPRDFLIPNAGINWVSVCGDSWRLETWGGTEHLSMFGLDELP</sequence>
<dbReference type="GO" id="GO:0005737">
    <property type="term" value="C:cytoplasm"/>
    <property type="evidence" value="ECO:0007669"/>
    <property type="project" value="TreeGrafter"/>
</dbReference>
<dbReference type="InterPro" id="IPR029033">
    <property type="entry name" value="His_PPase_superfam"/>
</dbReference>
<feature type="active site" description="Proton donor/acceptor" evidence="3">
    <location>
        <position position="84"/>
    </location>
</feature>
<dbReference type="PANTHER" id="PTHR48100:SF1">
    <property type="entry name" value="HISTIDINE PHOSPHATASE FAMILY PROTEIN-RELATED"/>
    <property type="match status" value="1"/>
</dbReference>
<dbReference type="Pfam" id="PF00300">
    <property type="entry name" value="His_Phos_1"/>
    <property type="match status" value="1"/>
</dbReference>
<comment type="caution">
    <text evidence="5">The sequence shown here is derived from an EMBL/GenBank/DDBJ whole genome shotgun (WGS) entry which is preliminary data.</text>
</comment>
<dbReference type="Proteomes" id="UP000697998">
    <property type="component" value="Unassembled WGS sequence"/>
</dbReference>
<organism evidence="5 6">
    <name type="scientific">Candidatus Accumulibacter proximus</name>
    <dbReference type="NCBI Taxonomy" id="2954385"/>
    <lineage>
        <taxon>Bacteria</taxon>
        <taxon>Pseudomonadati</taxon>
        <taxon>Pseudomonadota</taxon>
        <taxon>Betaproteobacteria</taxon>
        <taxon>Candidatus Accumulibacter</taxon>
    </lineage>
</organism>
<keyword evidence="1" id="KW-0324">Glycolysis</keyword>
<evidence type="ECO:0000313" key="6">
    <source>
        <dbReference type="Proteomes" id="UP000697998"/>
    </source>
</evidence>
<name>A0A935PUY6_9PROT</name>
<evidence type="ECO:0000256" key="2">
    <source>
        <dbReference type="ARBA" id="ARBA00023235"/>
    </source>
</evidence>
<gene>
    <name evidence="5" type="ORF">IPJ27_02895</name>
</gene>
<dbReference type="EMBL" id="JADJMH010000001">
    <property type="protein sequence ID" value="MBK7673784.1"/>
    <property type="molecule type" value="Genomic_DNA"/>
</dbReference>
<dbReference type="CDD" id="cd07067">
    <property type="entry name" value="HP_PGM_like"/>
    <property type="match status" value="1"/>
</dbReference>
<dbReference type="SMART" id="SM00855">
    <property type="entry name" value="PGAM"/>
    <property type="match status" value="1"/>
</dbReference>
<protein>
    <submittedName>
        <fullName evidence="5">Histidine phosphatase family protein</fullName>
    </submittedName>
</protein>
<feature type="binding site" evidence="4">
    <location>
        <begin position="84"/>
        <end position="87"/>
    </location>
    <ligand>
        <name>substrate</name>
    </ligand>
</feature>
<feature type="binding site" evidence="4">
    <location>
        <begin position="10"/>
        <end position="17"/>
    </location>
    <ligand>
        <name>substrate</name>
    </ligand>
</feature>
<evidence type="ECO:0000256" key="3">
    <source>
        <dbReference type="PIRSR" id="PIRSR613078-1"/>
    </source>
</evidence>
<proteinExistence type="predicted"/>
<dbReference type="SUPFAM" id="SSF53254">
    <property type="entry name" value="Phosphoglycerate mutase-like"/>
    <property type="match status" value="1"/>
</dbReference>
<dbReference type="InterPro" id="IPR050275">
    <property type="entry name" value="PGM_Phosphatase"/>
</dbReference>
<dbReference type="InterPro" id="IPR001345">
    <property type="entry name" value="PG/BPGM_mutase_AS"/>
</dbReference>
<dbReference type="Gene3D" id="3.40.50.1240">
    <property type="entry name" value="Phosphoglycerate mutase-like"/>
    <property type="match status" value="1"/>
</dbReference>
<evidence type="ECO:0000313" key="5">
    <source>
        <dbReference type="EMBL" id="MBK7673784.1"/>
    </source>
</evidence>
<accession>A0A935PUY6</accession>
<evidence type="ECO:0000256" key="4">
    <source>
        <dbReference type="PIRSR" id="PIRSR613078-2"/>
    </source>
</evidence>
<dbReference type="AlphaFoldDB" id="A0A935PUY6"/>
<dbReference type="GO" id="GO:0016791">
    <property type="term" value="F:phosphatase activity"/>
    <property type="evidence" value="ECO:0007669"/>
    <property type="project" value="TreeGrafter"/>
</dbReference>
<keyword evidence="2" id="KW-0413">Isomerase</keyword>
<reference evidence="5 6" key="1">
    <citation type="submission" date="2020-10" db="EMBL/GenBank/DDBJ databases">
        <title>Connecting structure to function with the recovery of over 1000 high-quality activated sludge metagenome-assembled genomes encoding full-length rRNA genes using long-read sequencing.</title>
        <authorList>
            <person name="Singleton C.M."/>
            <person name="Petriglieri F."/>
            <person name="Kristensen J.M."/>
            <person name="Kirkegaard R.H."/>
            <person name="Michaelsen T.Y."/>
            <person name="Andersen M.H."/>
            <person name="Karst S.M."/>
            <person name="Dueholm M.S."/>
            <person name="Nielsen P.H."/>
            <person name="Albertsen M."/>
        </authorList>
    </citation>
    <scope>NUCLEOTIDE SEQUENCE [LARGE SCALE GENOMIC DNA]</scope>
    <source>
        <strain evidence="5">EsbW_18-Q3-R4-48_BATAC.285</strain>
    </source>
</reference>
<feature type="binding site" evidence="4">
    <location>
        <position position="60"/>
    </location>
    <ligand>
        <name>substrate</name>
    </ligand>
</feature>
<dbReference type="PROSITE" id="PS00175">
    <property type="entry name" value="PG_MUTASE"/>
    <property type="match status" value="1"/>
</dbReference>
<evidence type="ECO:0000256" key="1">
    <source>
        <dbReference type="ARBA" id="ARBA00023152"/>
    </source>
</evidence>
<dbReference type="InterPro" id="IPR013078">
    <property type="entry name" value="His_Pase_superF_clade-1"/>
</dbReference>
<dbReference type="PANTHER" id="PTHR48100">
    <property type="entry name" value="BROAD-SPECIFICITY PHOSPHATASE YOR283W-RELATED"/>
    <property type="match status" value="1"/>
</dbReference>
<feature type="active site" description="Tele-phosphohistidine intermediate" evidence="3">
    <location>
        <position position="11"/>
    </location>
</feature>